<protein>
    <recommendedName>
        <fullName evidence="6">MYND-type domain-containing protein</fullName>
    </recommendedName>
</protein>
<evidence type="ECO:0000256" key="4">
    <source>
        <dbReference type="PROSITE-ProRule" id="PRU00134"/>
    </source>
</evidence>
<evidence type="ECO:0000256" key="5">
    <source>
        <dbReference type="SAM" id="MobiDB-lite"/>
    </source>
</evidence>
<dbReference type="STRING" id="329884.A0A4U0XLP3"/>
<evidence type="ECO:0000313" key="7">
    <source>
        <dbReference type="EMBL" id="TKA76448.1"/>
    </source>
</evidence>
<dbReference type="GO" id="GO:0008270">
    <property type="term" value="F:zinc ion binding"/>
    <property type="evidence" value="ECO:0007669"/>
    <property type="project" value="UniProtKB-KW"/>
</dbReference>
<feature type="domain" description="MYND-type" evidence="6">
    <location>
        <begin position="241"/>
        <end position="284"/>
    </location>
</feature>
<feature type="region of interest" description="Disordered" evidence="5">
    <location>
        <begin position="41"/>
        <end position="64"/>
    </location>
</feature>
<dbReference type="InterPro" id="IPR002893">
    <property type="entry name" value="Znf_MYND"/>
</dbReference>
<reference evidence="7 8" key="1">
    <citation type="submission" date="2017-03" db="EMBL/GenBank/DDBJ databases">
        <title>Genomes of endolithic fungi from Antarctica.</title>
        <authorList>
            <person name="Coleine C."/>
            <person name="Masonjones S."/>
            <person name="Stajich J.E."/>
        </authorList>
    </citation>
    <scope>NUCLEOTIDE SEQUENCE [LARGE SCALE GENOMIC DNA]</scope>
    <source>
        <strain evidence="7 8">CCFEE 5184</strain>
    </source>
</reference>
<dbReference type="OrthoDB" id="341421at2759"/>
<dbReference type="Gene3D" id="6.10.140.2220">
    <property type="match status" value="1"/>
</dbReference>
<keyword evidence="1" id="KW-0479">Metal-binding</keyword>
<dbReference type="PROSITE" id="PS01360">
    <property type="entry name" value="ZF_MYND_1"/>
    <property type="match status" value="1"/>
</dbReference>
<sequence>MGAWGYGLFESDDDYDMVANLSDEAGLTALAASLKKNTAKENTAPVRDADKASSSDGESHEDDFEHSLSIYGGHNRSPAVDAVVRDHLNAGKLQELADKYLAKFFAPDPNEYYPPSYILCILGACAMSLGCTLPAVFKAQLKVLYPTSLRLRQAQGQMKKALYGPDGFENGTPYDMQSVGLFEATAAEPPSNAGHGGIVSLNVQGQLGLFGPPPVKKDVMAQVTRRMESINEENDPPYDICGDCGKSEAESGRKLLSCVRCKARRYCGRECQKAHWKAVHKDFCKAPEGTGADGERAG</sequence>
<dbReference type="AlphaFoldDB" id="A0A4U0XLP3"/>
<dbReference type="Pfam" id="PF01753">
    <property type="entry name" value="zf-MYND"/>
    <property type="match status" value="1"/>
</dbReference>
<keyword evidence="2 4" id="KW-0863">Zinc-finger</keyword>
<evidence type="ECO:0000259" key="6">
    <source>
        <dbReference type="PROSITE" id="PS50865"/>
    </source>
</evidence>
<dbReference type="SUPFAM" id="SSF144232">
    <property type="entry name" value="HIT/MYND zinc finger-like"/>
    <property type="match status" value="1"/>
</dbReference>
<evidence type="ECO:0000313" key="8">
    <source>
        <dbReference type="Proteomes" id="UP000309340"/>
    </source>
</evidence>
<accession>A0A4U0XLP3</accession>
<evidence type="ECO:0000256" key="3">
    <source>
        <dbReference type="ARBA" id="ARBA00022833"/>
    </source>
</evidence>
<name>A0A4U0XLP3_9PEZI</name>
<gene>
    <name evidence="7" type="ORF">B0A55_06096</name>
</gene>
<keyword evidence="3" id="KW-0862">Zinc</keyword>
<comment type="caution">
    <text evidence="7">The sequence shown here is derived from an EMBL/GenBank/DDBJ whole genome shotgun (WGS) entry which is preliminary data.</text>
</comment>
<proteinExistence type="predicted"/>
<evidence type="ECO:0000256" key="2">
    <source>
        <dbReference type="ARBA" id="ARBA00022771"/>
    </source>
</evidence>
<organism evidence="7 8">
    <name type="scientific">Friedmanniomyces simplex</name>
    <dbReference type="NCBI Taxonomy" id="329884"/>
    <lineage>
        <taxon>Eukaryota</taxon>
        <taxon>Fungi</taxon>
        <taxon>Dikarya</taxon>
        <taxon>Ascomycota</taxon>
        <taxon>Pezizomycotina</taxon>
        <taxon>Dothideomycetes</taxon>
        <taxon>Dothideomycetidae</taxon>
        <taxon>Mycosphaerellales</taxon>
        <taxon>Teratosphaeriaceae</taxon>
        <taxon>Friedmanniomyces</taxon>
    </lineage>
</organism>
<dbReference type="EMBL" id="NAJQ01000162">
    <property type="protein sequence ID" value="TKA76448.1"/>
    <property type="molecule type" value="Genomic_DNA"/>
</dbReference>
<dbReference type="Proteomes" id="UP000309340">
    <property type="component" value="Unassembled WGS sequence"/>
</dbReference>
<keyword evidence="8" id="KW-1185">Reference proteome</keyword>
<evidence type="ECO:0000256" key="1">
    <source>
        <dbReference type="ARBA" id="ARBA00022723"/>
    </source>
</evidence>
<dbReference type="PROSITE" id="PS50865">
    <property type="entry name" value="ZF_MYND_2"/>
    <property type="match status" value="1"/>
</dbReference>